<evidence type="ECO:0000313" key="2">
    <source>
        <dbReference type="Proteomes" id="UP000321832"/>
    </source>
</evidence>
<gene>
    <name evidence="1" type="ORF">FSC37_15255</name>
</gene>
<reference evidence="1 2" key="1">
    <citation type="submission" date="2019-08" db="EMBL/GenBank/DDBJ databases">
        <authorList>
            <person name="Khan S.A."/>
            <person name="Jeon C.O."/>
            <person name="Jeong S.E."/>
        </authorList>
    </citation>
    <scope>NUCLEOTIDE SEQUENCE [LARGE SCALE GENOMIC DNA]</scope>
    <source>
        <strain evidence="2">IMCC1728</strain>
    </source>
</reference>
<sequence>MDEHSQILVPEAFLDLYRSPGRSRLGLPREQIAARHELCEDLAQAMTEHARTMLFSAGLAEDEVLRRCHAGLCASDAGLSAGEAEWVVRRLAELLEWPQPELPAHE</sequence>
<dbReference type="EMBL" id="VOPW01000001">
    <property type="protein sequence ID" value="TXC66675.1"/>
    <property type="molecule type" value="Genomic_DNA"/>
</dbReference>
<dbReference type="AlphaFoldDB" id="A0A5C6U4N0"/>
<organism evidence="1 2">
    <name type="scientific">Piscinibacter aquaticus</name>
    <dbReference type="NCBI Taxonomy" id="392597"/>
    <lineage>
        <taxon>Bacteria</taxon>
        <taxon>Pseudomonadati</taxon>
        <taxon>Pseudomonadota</taxon>
        <taxon>Betaproteobacteria</taxon>
        <taxon>Burkholderiales</taxon>
        <taxon>Sphaerotilaceae</taxon>
        <taxon>Piscinibacter</taxon>
    </lineage>
</organism>
<protein>
    <submittedName>
        <fullName evidence="1">ATPase with chaperone activity</fullName>
    </submittedName>
</protein>
<proteinExistence type="predicted"/>
<keyword evidence="2" id="KW-1185">Reference proteome</keyword>
<name>A0A5C6U4N0_9BURK</name>
<dbReference type="Proteomes" id="UP000321832">
    <property type="component" value="Unassembled WGS sequence"/>
</dbReference>
<evidence type="ECO:0000313" key="1">
    <source>
        <dbReference type="EMBL" id="TXC66675.1"/>
    </source>
</evidence>
<comment type="caution">
    <text evidence="1">The sequence shown here is derived from an EMBL/GenBank/DDBJ whole genome shotgun (WGS) entry which is preliminary data.</text>
</comment>
<accession>A0A5C6U4N0</accession>